<feature type="domain" description="L,D-TPase catalytic" evidence="9">
    <location>
        <begin position="408"/>
        <end position="547"/>
    </location>
</feature>
<protein>
    <submittedName>
        <fullName evidence="10">L,D-transpeptidase family protein</fullName>
    </submittedName>
</protein>
<evidence type="ECO:0000256" key="3">
    <source>
        <dbReference type="ARBA" id="ARBA00022679"/>
    </source>
</evidence>
<evidence type="ECO:0000256" key="7">
    <source>
        <dbReference type="PROSITE-ProRule" id="PRU01373"/>
    </source>
</evidence>
<dbReference type="PROSITE" id="PS52029">
    <property type="entry name" value="LD_TPASE"/>
    <property type="match status" value="1"/>
</dbReference>
<evidence type="ECO:0000256" key="5">
    <source>
        <dbReference type="ARBA" id="ARBA00022984"/>
    </source>
</evidence>
<dbReference type="RefSeq" id="WP_272001570.1">
    <property type="nucleotide sequence ID" value="NZ_JAQNDN010000015.1"/>
</dbReference>
<dbReference type="InterPro" id="IPR005490">
    <property type="entry name" value="LD_TPept_cat_dom"/>
</dbReference>
<feature type="region of interest" description="Disordered" evidence="8">
    <location>
        <begin position="1"/>
        <end position="94"/>
    </location>
</feature>
<keyword evidence="6 7" id="KW-0961">Cell wall biogenesis/degradation</keyword>
<feature type="compositionally biased region" description="Basic and acidic residues" evidence="8">
    <location>
        <begin position="225"/>
        <end position="239"/>
    </location>
</feature>
<keyword evidence="3" id="KW-0808">Transferase</keyword>
<evidence type="ECO:0000313" key="11">
    <source>
        <dbReference type="Proteomes" id="UP001217838"/>
    </source>
</evidence>
<keyword evidence="11" id="KW-1185">Reference proteome</keyword>
<evidence type="ECO:0000256" key="4">
    <source>
        <dbReference type="ARBA" id="ARBA00022960"/>
    </source>
</evidence>
<name>A0ABT5BB90_9BACT</name>
<feature type="compositionally biased region" description="Low complexity" evidence="8">
    <location>
        <begin position="51"/>
        <end position="72"/>
    </location>
</feature>
<dbReference type="SUPFAM" id="SSF141523">
    <property type="entry name" value="L,D-transpeptidase catalytic domain-like"/>
    <property type="match status" value="1"/>
</dbReference>
<keyword evidence="5 7" id="KW-0573">Peptidoglycan synthesis</keyword>
<evidence type="ECO:0000256" key="6">
    <source>
        <dbReference type="ARBA" id="ARBA00023316"/>
    </source>
</evidence>
<evidence type="ECO:0000256" key="1">
    <source>
        <dbReference type="ARBA" id="ARBA00004752"/>
    </source>
</evidence>
<sequence>MALGFAACDPAPQSEPAAELPIPVAGERRPETRLPEADPHSPEALGDAGGDDSSAPDGTAPDGAAPDSADTTVAEVAGTEPAPDDELRAPEGYGLIRPPLGVPAPEQLKLHALAGYEVVTVYSRPDMTGEKLGYLRIGTRMTTTEKVEHESCKGGFYGLPAGGYACASKGLVVEADKPPPMKYPPPVPRLDQGHPYEYGFVRRWNSPMWWRIPSDQEISAMDSQRAVRESERLATKEPPTDAPIPAETPADGSTPAELPKPDPVLVDVKLPLSPNTPWLERGFFLSLGEKVVERGLTFYRTARGAYVSAADISRYEAKDWAGVALDEQGITYPFGYVKKDTKLLQLTADDKLKATKSVERRTFLDLTEETEIGGRAYMITADGLLVRKDHLLIPDLQALPKGIDPWERWIDVSVSQQMLVAYEGTRPVYVTLVSSGRKGTKEDPYETPRGRWRIYSKHVSTTMDGSSATDGNYSIQDVPWTMFFFGSYALHGAFWHRSFGTVRSHGCVNLGPSDARWLFHWATPFLPEGWHGVNATDESPGSTVVVRD</sequence>
<dbReference type="CDD" id="cd16913">
    <property type="entry name" value="YkuD_like"/>
    <property type="match status" value="1"/>
</dbReference>
<feature type="region of interest" description="Disordered" evidence="8">
    <location>
        <begin position="221"/>
        <end position="260"/>
    </location>
</feature>
<comment type="caution">
    <text evidence="10">The sequence shown here is derived from an EMBL/GenBank/DDBJ whole genome shotgun (WGS) entry which is preliminary data.</text>
</comment>
<evidence type="ECO:0000313" key="10">
    <source>
        <dbReference type="EMBL" id="MDC0671396.1"/>
    </source>
</evidence>
<organism evidence="10 11">
    <name type="scientific">Nannocystis radixulma</name>
    <dbReference type="NCBI Taxonomy" id="2995305"/>
    <lineage>
        <taxon>Bacteria</taxon>
        <taxon>Pseudomonadati</taxon>
        <taxon>Myxococcota</taxon>
        <taxon>Polyangia</taxon>
        <taxon>Nannocystales</taxon>
        <taxon>Nannocystaceae</taxon>
        <taxon>Nannocystis</taxon>
    </lineage>
</organism>
<dbReference type="PANTHER" id="PTHR30582">
    <property type="entry name" value="L,D-TRANSPEPTIDASE"/>
    <property type="match status" value="1"/>
</dbReference>
<dbReference type="PANTHER" id="PTHR30582:SF2">
    <property type="entry name" value="L,D-TRANSPEPTIDASE YCIB-RELATED"/>
    <property type="match status" value="1"/>
</dbReference>
<reference evidence="10 11" key="1">
    <citation type="submission" date="2022-11" db="EMBL/GenBank/DDBJ databases">
        <title>Minimal conservation of predation-associated metabolite biosynthetic gene clusters underscores biosynthetic potential of Myxococcota including descriptions for ten novel species: Archangium lansinium sp. nov., Myxococcus landrumus sp. nov., Nannocystis bai.</title>
        <authorList>
            <person name="Ahearne A."/>
            <person name="Stevens C."/>
            <person name="Dowd S."/>
        </authorList>
    </citation>
    <scope>NUCLEOTIDE SEQUENCE [LARGE SCALE GENOMIC DNA]</scope>
    <source>
        <strain evidence="10 11">NCELM</strain>
    </source>
</reference>
<evidence type="ECO:0000259" key="9">
    <source>
        <dbReference type="PROSITE" id="PS52029"/>
    </source>
</evidence>
<keyword evidence="4 7" id="KW-0133">Cell shape</keyword>
<comment type="pathway">
    <text evidence="1 7">Cell wall biogenesis; peptidoglycan biosynthesis.</text>
</comment>
<feature type="active site" description="Proton donor/acceptor" evidence="7">
    <location>
        <position position="491"/>
    </location>
</feature>
<dbReference type="EMBL" id="JAQNDN010000015">
    <property type="protein sequence ID" value="MDC0671396.1"/>
    <property type="molecule type" value="Genomic_DNA"/>
</dbReference>
<comment type="similarity">
    <text evidence="2">Belongs to the YkuD family.</text>
</comment>
<dbReference type="InterPro" id="IPR038063">
    <property type="entry name" value="Transpep_catalytic_dom"/>
</dbReference>
<evidence type="ECO:0000256" key="8">
    <source>
        <dbReference type="SAM" id="MobiDB-lite"/>
    </source>
</evidence>
<dbReference type="Gene3D" id="2.40.440.10">
    <property type="entry name" value="L,D-transpeptidase catalytic domain-like"/>
    <property type="match status" value="1"/>
</dbReference>
<accession>A0ABT5BB90</accession>
<proteinExistence type="inferred from homology"/>
<evidence type="ECO:0000256" key="2">
    <source>
        <dbReference type="ARBA" id="ARBA00005992"/>
    </source>
</evidence>
<dbReference type="Pfam" id="PF03734">
    <property type="entry name" value="YkuD"/>
    <property type="match status" value="1"/>
</dbReference>
<dbReference type="Proteomes" id="UP001217838">
    <property type="component" value="Unassembled WGS sequence"/>
</dbReference>
<feature type="compositionally biased region" description="Basic and acidic residues" evidence="8">
    <location>
        <begin position="26"/>
        <end position="41"/>
    </location>
</feature>
<dbReference type="InterPro" id="IPR050979">
    <property type="entry name" value="LD-transpeptidase"/>
</dbReference>
<feature type="active site" description="Nucleophile" evidence="7">
    <location>
        <position position="507"/>
    </location>
</feature>
<gene>
    <name evidence="10" type="ORF">POL58_26845</name>
</gene>